<gene>
    <name evidence="1" type="ORF">BDV33DRAFT_231725</name>
</gene>
<evidence type="ECO:0000313" key="2">
    <source>
        <dbReference type="Proteomes" id="UP000326799"/>
    </source>
</evidence>
<dbReference type="EMBL" id="ML733440">
    <property type="protein sequence ID" value="KAB8219313.1"/>
    <property type="molecule type" value="Genomic_DNA"/>
</dbReference>
<reference evidence="1 2" key="1">
    <citation type="submission" date="2019-04" db="EMBL/GenBank/DDBJ databases">
        <title>Fungal friends and foes A comparative genomics study of 23 Aspergillus species from section Flavi.</title>
        <authorList>
            <consortium name="DOE Joint Genome Institute"/>
            <person name="Kjaerbolling I."/>
            <person name="Vesth T.C."/>
            <person name="Frisvad J.C."/>
            <person name="Nybo J.L."/>
            <person name="Theobald S."/>
            <person name="Kildgaard S."/>
            <person name="Petersen T.I."/>
            <person name="Kuo A."/>
            <person name="Sato A."/>
            <person name="Lyhne E.K."/>
            <person name="Kogle M.E."/>
            <person name="Wiebenga A."/>
            <person name="Kun R.S."/>
            <person name="Lubbers R.J."/>
            <person name="Makela M.R."/>
            <person name="Barry K."/>
            <person name="Chovatia M."/>
            <person name="Clum A."/>
            <person name="Daum C."/>
            <person name="Haridas S."/>
            <person name="He G."/>
            <person name="LaButti K."/>
            <person name="Lipzen A."/>
            <person name="Mondo S."/>
            <person name="Pangilinan J."/>
            <person name="Riley R."/>
            <person name="Salamov A."/>
            <person name="Simmons B.A."/>
            <person name="Magnuson J.K."/>
            <person name="Henrissat B."/>
            <person name="Mortensen U.H."/>
            <person name="Larsen T.O."/>
            <person name="De vries R.P."/>
            <person name="Grigoriev I.V."/>
            <person name="Machida M."/>
            <person name="Baker S.E."/>
            <person name="Andersen M.R."/>
        </authorList>
    </citation>
    <scope>NUCLEOTIDE SEQUENCE [LARGE SCALE GENOMIC DNA]</scope>
    <source>
        <strain evidence="1 2">CBS 126849</strain>
    </source>
</reference>
<name>A0A5N6EQY1_9EURO</name>
<dbReference type="Proteomes" id="UP000326799">
    <property type="component" value="Unassembled WGS sequence"/>
</dbReference>
<organism evidence="1 2">
    <name type="scientific">Aspergillus novoparasiticus</name>
    <dbReference type="NCBI Taxonomy" id="986946"/>
    <lineage>
        <taxon>Eukaryota</taxon>
        <taxon>Fungi</taxon>
        <taxon>Dikarya</taxon>
        <taxon>Ascomycota</taxon>
        <taxon>Pezizomycotina</taxon>
        <taxon>Eurotiomycetes</taxon>
        <taxon>Eurotiomycetidae</taxon>
        <taxon>Eurotiales</taxon>
        <taxon>Aspergillaceae</taxon>
        <taxon>Aspergillus</taxon>
        <taxon>Aspergillus subgen. Circumdati</taxon>
    </lineage>
</organism>
<evidence type="ECO:0000313" key="1">
    <source>
        <dbReference type="EMBL" id="KAB8219313.1"/>
    </source>
</evidence>
<dbReference type="AlphaFoldDB" id="A0A5N6EQY1"/>
<accession>A0A5N6EQY1</accession>
<proteinExistence type="predicted"/>
<protein>
    <submittedName>
        <fullName evidence="1">Uncharacterized protein</fullName>
    </submittedName>
</protein>
<sequence>MLTLVQALRALTNQVAGLKEHEFDVDQGRMHNINILPMDLEKESNFSPTFFTTCPASLLLNPDDSYDRTAPPGFNEFDPNDTVFSQPIDCGRRMLDYFVHYTCNCASYSGDEVLEGLWSPISIGDKPFYSAGLGHHTFPEFVTIYVDQVKEGPYPHLKAMMRTRFLDHMIAPVLLFSFMGPQHVRLVETYFDGRSVVARPSRLFDLRKKNEAAMKELGQWYFGKPVGNTKGCP</sequence>
<keyword evidence="2" id="KW-1185">Reference proteome</keyword>